<sequence length="427" mass="45962">MSHYAVVAPPLYSHVRALEALAQALIARGHQVTFIQQFEASELLKDTRVGFHAVGAASHPAGSLTRTLHLLANPSGLSIRAVIADLANTTDMLCRELPAVLEKLGVDGLIVDQMEAAGGLVAEASGLPFVSVACALPINREPGLPLPVMPFDYATDDRARRLYDASKKIYDWLMRGHGRIIASHARRFGLPPRHALHDCLSPLAQISQTIPELDFPRATLPSCFHAVGPLRPLTTAACQQPFLTPNPARPRVFASLGTLQGHRYGLFRTLARACRSIDAELLVAHCGGLDPAQAEKLKGHGATYVTDFADQHQMLRQAQVVITHGGLNTVMDAVASQTPVLAVPIAFDQPGVAARVVCSGIGRRVSRFAGSDTVAHHLNLLLSDERYRQRMAALHPYLQQAGGVELAADIVERALRGQRPVVVEAAC</sequence>
<dbReference type="PANTHER" id="PTHR48043:SF145">
    <property type="entry name" value="FI06409P-RELATED"/>
    <property type="match status" value="1"/>
</dbReference>
<dbReference type="InterPro" id="IPR035595">
    <property type="entry name" value="UDP_glycos_trans_CS"/>
</dbReference>
<name>A0ABW7Q0D6_9GAMM</name>
<reference evidence="4 5" key="1">
    <citation type="submission" date="2024-08" db="EMBL/GenBank/DDBJ databases">
        <title>Pantoea ronii - a newly identified human opportunistic pathogen.</title>
        <authorList>
            <person name="Keidar-Friedman D."/>
            <person name="Sorek N."/>
            <person name="Leshin-Carmel D."/>
            <person name="Tsur A."/>
            <person name="Amsalem M."/>
            <person name="Tolkach D."/>
            <person name="Brosh-Nissimov T."/>
        </authorList>
    </citation>
    <scope>NUCLEOTIDE SEQUENCE [LARGE SCALE GENOMIC DNA]</scope>
    <source>
        <strain evidence="4 5">AA23256</strain>
    </source>
</reference>
<dbReference type="PANTHER" id="PTHR48043">
    <property type="entry name" value="EG:EG0003.4 PROTEIN-RELATED"/>
    <property type="match status" value="1"/>
</dbReference>
<dbReference type="EMBL" id="JBGFSN010000010">
    <property type="protein sequence ID" value="MFH8136048.1"/>
    <property type="molecule type" value="Genomic_DNA"/>
</dbReference>
<accession>A0ABW7Q0D6</accession>
<evidence type="ECO:0000256" key="1">
    <source>
        <dbReference type="ARBA" id="ARBA00022676"/>
    </source>
</evidence>
<dbReference type="SUPFAM" id="SSF53756">
    <property type="entry name" value="UDP-Glycosyltransferase/glycogen phosphorylase"/>
    <property type="match status" value="1"/>
</dbReference>
<keyword evidence="1 3" id="KW-0328">Glycosyltransferase</keyword>
<dbReference type="Pfam" id="PF00201">
    <property type="entry name" value="UDPGT"/>
    <property type="match status" value="1"/>
</dbReference>
<dbReference type="PROSITE" id="PS00375">
    <property type="entry name" value="UDPGT"/>
    <property type="match status" value="1"/>
</dbReference>
<dbReference type="InterPro" id="IPR002213">
    <property type="entry name" value="UDP_glucos_trans"/>
</dbReference>
<dbReference type="InterPro" id="IPR050271">
    <property type="entry name" value="UDP-glycosyltransferase"/>
</dbReference>
<keyword evidence="2 3" id="KW-0808">Transferase</keyword>
<keyword evidence="5" id="KW-1185">Reference proteome</keyword>
<evidence type="ECO:0000256" key="3">
    <source>
        <dbReference type="RuleBase" id="RU003718"/>
    </source>
</evidence>
<organism evidence="4 5">
    <name type="scientific">Pantoea osteomyelitidis</name>
    <dbReference type="NCBI Taxonomy" id="3230026"/>
    <lineage>
        <taxon>Bacteria</taxon>
        <taxon>Pseudomonadati</taxon>
        <taxon>Pseudomonadota</taxon>
        <taxon>Gammaproteobacteria</taxon>
        <taxon>Enterobacterales</taxon>
        <taxon>Erwiniaceae</taxon>
        <taxon>Pantoea</taxon>
    </lineage>
</organism>
<dbReference type="Gene3D" id="3.40.50.2000">
    <property type="entry name" value="Glycogen Phosphorylase B"/>
    <property type="match status" value="2"/>
</dbReference>
<evidence type="ECO:0000313" key="4">
    <source>
        <dbReference type="EMBL" id="MFH8136048.1"/>
    </source>
</evidence>
<evidence type="ECO:0000256" key="2">
    <source>
        <dbReference type="ARBA" id="ARBA00022679"/>
    </source>
</evidence>
<protein>
    <submittedName>
        <fullName evidence="4">Glycosyltransferase</fullName>
    </submittedName>
</protein>
<evidence type="ECO:0000313" key="5">
    <source>
        <dbReference type="Proteomes" id="UP001611251"/>
    </source>
</evidence>
<dbReference type="CDD" id="cd03784">
    <property type="entry name" value="GT1_Gtf-like"/>
    <property type="match status" value="1"/>
</dbReference>
<dbReference type="Proteomes" id="UP001611251">
    <property type="component" value="Unassembled WGS sequence"/>
</dbReference>
<comment type="similarity">
    <text evidence="3">Belongs to the UDP-glycosyltransferase family.</text>
</comment>
<comment type="caution">
    <text evidence="4">The sequence shown here is derived from an EMBL/GenBank/DDBJ whole genome shotgun (WGS) entry which is preliminary data.</text>
</comment>
<proteinExistence type="inferred from homology"/>
<dbReference type="RefSeq" id="WP_397217452.1">
    <property type="nucleotide sequence ID" value="NZ_JBGFSN010000010.1"/>
</dbReference>
<gene>
    <name evidence="4" type="ORF">ABU178_18010</name>
</gene>